<proteinExistence type="predicted"/>
<reference evidence="2 3" key="1">
    <citation type="submission" date="2024-04" db="EMBL/GenBank/DDBJ databases">
        <title>Genomic Markers of Mycobacteria.</title>
        <authorList>
            <person name="Soliman M.S."/>
            <person name="Elkholy A."/>
            <person name="Soliman N.S."/>
            <person name="Abbas A."/>
            <person name="Khayrat S."/>
            <person name="Shawky S."/>
        </authorList>
    </citation>
    <scope>NUCLEOTIDE SEQUENCE [LARGE SCALE GENOMIC DNA]</scope>
    <source>
        <strain evidence="2 3">Egy-CU-AM5</strain>
    </source>
</reference>
<accession>A0ABV3VA33</accession>
<dbReference type="RefSeq" id="WP_368572786.1">
    <property type="nucleotide sequence ID" value="NZ_JBDLOU010000013.1"/>
</dbReference>
<name>A0ABV3VA33_9MYCO</name>
<keyword evidence="3" id="KW-1185">Reference proteome</keyword>
<sequence>MTHETPEYDLSEGFPEFHRPPTDAVAHVPAPDAAPIPTGPQDWRNVEFSDHGVTSTSGRAWIAPAITRETLHQKGIHDD</sequence>
<evidence type="ECO:0000256" key="1">
    <source>
        <dbReference type="SAM" id="MobiDB-lite"/>
    </source>
</evidence>
<feature type="region of interest" description="Disordered" evidence="1">
    <location>
        <begin position="1"/>
        <end position="43"/>
    </location>
</feature>
<evidence type="ECO:0000313" key="2">
    <source>
        <dbReference type="EMBL" id="MEX3738286.1"/>
    </source>
</evidence>
<feature type="compositionally biased region" description="Low complexity" evidence="1">
    <location>
        <begin position="22"/>
        <end position="31"/>
    </location>
</feature>
<organism evidence="2 3">
    <name type="scientific">Mycolicibacterium porcinum</name>
    <dbReference type="NCBI Taxonomy" id="39693"/>
    <lineage>
        <taxon>Bacteria</taxon>
        <taxon>Bacillati</taxon>
        <taxon>Actinomycetota</taxon>
        <taxon>Actinomycetes</taxon>
        <taxon>Mycobacteriales</taxon>
        <taxon>Mycobacteriaceae</taxon>
        <taxon>Mycolicibacterium</taxon>
    </lineage>
</organism>
<comment type="caution">
    <text evidence="2">The sequence shown here is derived from an EMBL/GenBank/DDBJ whole genome shotgun (WGS) entry which is preliminary data.</text>
</comment>
<protein>
    <submittedName>
        <fullName evidence="2">Uncharacterized protein</fullName>
    </submittedName>
</protein>
<evidence type="ECO:0000313" key="3">
    <source>
        <dbReference type="Proteomes" id="UP001558474"/>
    </source>
</evidence>
<dbReference type="Proteomes" id="UP001558474">
    <property type="component" value="Unassembled WGS sequence"/>
</dbReference>
<dbReference type="EMBL" id="JBDLOU010000013">
    <property type="protein sequence ID" value="MEX3738286.1"/>
    <property type="molecule type" value="Genomic_DNA"/>
</dbReference>
<gene>
    <name evidence="2" type="ORF">ABFW12_08560</name>
</gene>